<dbReference type="KEGG" id="hir:HETIRDRAFT_328975"/>
<sequence>VSGGASTLVASYLARARGSNEPENSLQRAKELDHFIREARAFELDHGHAVGAAFDRELNSFRHTLEAMLGSNDVGIAEDEGGR</sequence>
<evidence type="ECO:0000259" key="1">
    <source>
        <dbReference type="Pfam" id="PF18142"/>
    </source>
</evidence>
<evidence type="ECO:0000313" key="2">
    <source>
        <dbReference type="EMBL" id="ETW76412.1"/>
    </source>
</evidence>
<dbReference type="Proteomes" id="UP000030671">
    <property type="component" value="Unassembled WGS sequence"/>
</dbReference>
<dbReference type="InterPro" id="IPR041622">
    <property type="entry name" value="SLATT_fungi"/>
</dbReference>
<protein>
    <recommendedName>
        <fullName evidence="1">SMODS and SLOG-associating 2TM effector domain-containing protein</fullName>
    </recommendedName>
</protein>
<gene>
    <name evidence="2" type="ORF">HETIRDRAFT_328975</name>
</gene>
<accession>W4JS74</accession>
<name>W4JS74_HETIT</name>
<keyword evidence="3" id="KW-1185">Reference proteome</keyword>
<feature type="domain" description="SMODS and SLOG-associating 2TM effector" evidence="1">
    <location>
        <begin position="3"/>
        <end position="70"/>
    </location>
</feature>
<dbReference type="Pfam" id="PF18142">
    <property type="entry name" value="SLATT_fungal"/>
    <property type="match status" value="1"/>
</dbReference>
<organism evidence="2 3">
    <name type="scientific">Heterobasidion irregulare (strain TC 32-1)</name>
    <dbReference type="NCBI Taxonomy" id="747525"/>
    <lineage>
        <taxon>Eukaryota</taxon>
        <taxon>Fungi</taxon>
        <taxon>Dikarya</taxon>
        <taxon>Basidiomycota</taxon>
        <taxon>Agaricomycotina</taxon>
        <taxon>Agaricomycetes</taxon>
        <taxon>Russulales</taxon>
        <taxon>Bondarzewiaceae</taxon>
        <taxon>Heterobasidion</taxon>
        <taxon>Heterobasidion annosum species complex</taxon>
    </lineage>
</organism>
<dbReference type="InParanoid" id="W4JS74"/>
<dbReference type="HOGENOM" id="CLU_175961_0_0_1"/>
<dbReference type="GeneID" id="20671462"/>
<dbReference type="OrthoDB" id="3245801at2759"/>
<evidence type="ECO:0000313" key="3">
    <source>
        <dbReference type="Proteomes" id="UP000030671"/>
    </source>
</evidence>
<proteinExistence type="predicted"/>
<dbReference type="STRING" id="747525.W4JS74"/>
<dbReference type="AlphaFoldDB" id="W4JS74"/>
<dbReference type="RefSeq" id="XP_009551323.1">
    <property type="nucleotide sequence ID" value="XM_009553028.1"/>
</dbReference>
<feature type="non-terminal residue" evidence="2">
    <location>
        <position position="1"/>
    </location>
</feature>
<dbReference type="NCBIfam" id="NF033635">
    <property type="entry name" value="SLATT_fungal"/>
    <property type="match status" value="1"/>
</dbReference>
<dbReference type="eggNOG" id="ENOG502SSCN">
    <property type="taxonomic scope" value="Eukaryota"/>
</dbReference>
<dbReference type="EMBL" id="KI925464">
    <property type="protein sequence ID" value="ETW76412.1"/>
    <property type="molecule type" value="Genomic_DNA"/>
</dbReference>
<reference evidence="2 3" key="1">
    <citation type="journal article" date="2012" name="New Phytol.">
        <title>Insight into trade-off between wood decay and parasitism from the genome of a fungal forest pathogen.</title>
        <authorList>
            <person name="Olson A."/>
            <person name="Aerts A."/>
            <person name="Asiegbu F."/>
            <person name="Belbahri L."/>
            <person name="Bouzid O."/>
            <person name="Broberg A."/>
            <person name="Canback B."/>
            <person name="Coutinho P.M."/>
            <person name="Cullen D."/>
            <person name="Dalman K."/>
            <person name="Deflorio G."/>
            <person name="van Diepen L.T."/>
            <person name="Dunand C."/>
            <person name="Duplessis S."/>
            <person name="Durling M."/>
            <person name="Gonthier P."/>
            <person name="Grimwood J."/>
            <person name="Fossdal C.G."/>
            <person name="Hansson D."/>
            <person name="Henrissat B."/>
            <person name="Hietala A."/>
            <person name="Himmelstrand K."/>
            <person name="Hoffmeister D."/>
            <person name="Hogberg N."/>
            <person name="James T.Y."/>
            <person name="Karlsson M."/>
            <person name="Kohler A."/>
            <person name="Kues U."/>
            <person name="Lee Y.H."/>
            <person name="Lin Y.C."/>
            <person name="Lind M."/>
            <person name="Lindquist E."/>
            <person name="Lombard V."/>
            <person name="Lucas S."/>
            <person name="Lunden K."/>
            <person name="Morin E."/>
            <person name="Murat C."/>
            <person name="Park J."/>
            <person name="Raffaello T."/>
            <person name="Rouze P."/>
            <person name="Salamov A."/>
            <person name="Schmutz J."/>
            <person name="Solheim H."/>
            <person name="Stahlberg J."/>
            <person name="Velez H."/>
            <person name="de Vries R.P."/>
            <person name="Wiebenga A."/>
            <person name="Woodward S."/>
            <person name="Yakovlev I."/>
            <person name="Garbelotto M."/>
            <person name="Martin F."/>
            <person name="Grigoriev I.V."/>
            <person name="Stenlid J."/>
        </authorList>
    </citation>
    <scope>NUCLEOTIDE SEQUENCE [LARGE SCALE GENOMIC DNA]</scope>
    <source>
        <strain evidence="2 3">TC 32-1</strain>
    </source>
</reference>